<dbReference type="FunFam" id="3.40.50.970:FF:000004">
    <property type="entry name" value="Transketolase"/>
    <property type="match status" value="1"/>
</dbReference>
<feature type="binding site" evidence="12">
    <location>
        <position position="349"/>
    </location>
    <ligand>
        <name>substrate</name>
    </ligand>
</feature>
<dbReference type="EMBL" id="CP017151">
    <property type="protein sequence ID" value="AOR74230.1"/>
    <property type="molecule type" value="Genomic_DNA"/>
</dbReference>
<dbReference type="RefSeq" id="WP_069775835.1">
    <property type="nucleotide sequence ID" value="NZ_CP017151.1"/>
</dbReference>
<dbReference type="Gene3D" id="3.40.50.920">
    <property type="match status" value="1"/>
</dbReference>
<dbReference type="InterPro" id="IPR055152">
    <property type="entry name" value="Transketolase-like_C_2"/>
</dbReference>
<comment type="cofactor">
    <cofactor evidence="13">
        <name>thiamine diphosphate</name>
        <dbReference type="ChEBI" id="CHEBI:58937"/>
    </cofactor>
    <text evidence="13">Binds 1 thiamine pyrophosphate per subunit. During the reaction, the substrate forms a covalent intermediate with the cofactor.</text>
</comment>
<dbReference type="Proteomes" id="UP000094714">
    <property type="component" value="Chromosome"/>
</dbReference>
<feature type="binding site" evidence="13">
    <location>
        <begin position="115"/>
        <end position="117"/>
    </location>
    <ligand>
        <name>thiamine diphosphate</name>
        <dbReference type="ChEBI" id="CHEBI:58937"/>
    </ligand>
</feature>
<evidence type="ECO:0000256" key="8">
    <source>
        <dbReference type="ARBA" id="ARBA00023052"/>
    </source>
</evidence>
<evidence type="ECO:0000256" key="7">
    <source>
        <dbReference type="ARBA" id="ARBA00022842"/>
    </source>
</evidence>
<dbReference type="FunFam" id="3.40.50.970:FF:000003">
    <property type="entry name" value="Transketolase"/>
    <property type="match status" value="1"/>
</dbReference>
<dbReference type="GO" id="GO:0046872">
    <property type="term" value="F:metal ion binding"/>
    <property type="evidence" value="ECO:0007669"/>
    <property type="project" value="UniProtKB-KW"/>
</dbReference>
<feature type="binding site" evidence="14">
    <location>
        <position position="188"/>
    </location>
    <ligand>
        <name>Mg(2+)</name>
        <dbReference type="ChEBI" id="CHEBI:18420"/>
    </ligand>
</feature>
<dbReference type="SUPFAM" id="SSF52922">
    <property type="entry name" value="TK C-terminal domain-like"/>
    <property type="match status" value="1"/>
</dbReference>
<feature type="binding site" evidence="12">
    <location>
        <position position="461"/>
    </location>
    <ligand>
        <name>substrate</name>
    </ligand>
</feature>
<feature type="site" description="Important for catalytic activity" evidence="15">
    <location>
        <position position="27"/>
    </location>
</feature>
<dbReference type="Pfam" id="PF00456">
    <property type="entry name" value="Transketolase_N"/>
    <property type="match status" value="1"/>
</dbReference>
<feature type="binding site" evidence="13">
    <location>
        <position position="157"/>
    </location>
    <ligand>
        <name>thiamine diphosphate</name>
        <dbReference type="ChEBI" id="CHEBI:58937"/>
    </ligand>
</feature>
<feature type="binding site" evidence="12">
    <location>
        <position position="512"/>
    </location>
    <ligand>
        <name>substrate</name>
    </ligand>
</feature>
<evidence type="ECO:0000256" key="12">
    <source>
        <dbReference type="PIRSR" id="PIRSR605478-2"/>
    </source>
</evidence>
<feature type="binding site" evidence="13">
    <location>
        <position position="186"/>
    </location>
    <ligand>
        <name>thiamine diphosphate</name>
        <dbReference type="ChEBI" id="CHEBI:58937"/>
    </ligand>
</feature>
<evidence type="ECO:0000259" key="16">
    <source>
        <dbReference type="SMART" id="SM00861"/>
    </source>
</evidence>
<dbReference type="PANTHER" id="PTHR43522:SF2">
    <property type="entry name" value="TRANSKETOLASE 1-RELATED"/>
    <property type="match status" value="1"/>
</dbReference>
<comment type="similarity">
    <text evidence="1">Belongs to the transketolase family.</text>
</comment>
<dbReference type="SMART" id="SM00861">
    <property type="entry name" value="Transket_pyr"/>
    <property type="match status" value="1"/>
</dbReference>
<dbReference type="InterPro" id="IPR009014">
    <property type="entry name" value="Transketo_C/PFOR_II"/>
</dbReference>
<dbReference type="EC" id="2.2.1.1" evidence="3 10"/>
<protein>
    <recommendedName>
        <fullName evidence="4 10">Transketolase</fullName>
        <ecNumber evidence="3 10">2.2.1.1</ecNumber>
    </recommendedName>
</protein>
<dbReference type="InterPro" id="IPR005474">
    <property type="entry name" value="Transketolase_N"/>
</dbReference>
<feature type="site" description="Important for catalytic activity" evidence="15">
    <location>
        <position position="261"/>
    </location>
</feature>
<feature type="binding site" evidence="13">
    <location>
        <position position="67"/>
    </location>
    <ligand>
        <name>thiamine diphosphate</name>
        <dbReference type="ChEBI" id="CHEBI:58937"/>
    </ligand>
</feature>
<feature type="binding site" evidence="14">
    <location>
        <position position="186"/>
    </location>
    <ligand>
        <name>Mg(2+)</name>
        <dbReference type="ChEBI" id="CHEBI:18420"/>
    </ligand>
</feature>
<dbReference type="GO" id="GO:0005829">
    <property type="term" value="C:cytosol"/>
    <property type="evidence" value="ECO:0007669"/>
    <property type="project" value="TreeGrafter"/>
</dbReference>
<dbReference type="GO" id="GO:0004802">
    <property type="term" value="F:transketolase activity"/>
    <property type="evidence" value="ECO:0007669"/>
    <property type="project" value="UniProtKB-UniRule"/>
</dbReference>
<dbReference type="CDD" id="cd02012">
    <property type="entry name" value="TPP_TK"/>
    <property type="match status" value="1"/>
</dbReference>
<feature type="domain" description="Transketolase-like pyrimidine-binding" evidence="16">
    <location>
        <begin position="346"/>
        <end position="517"/>
    </location>
</feature>
<feature type="binding site" evidence="12">
    <location>
        <position position="376"/>
    </location>
    <ligand>
        <name>substrate</name>
    </ligand>
</feature>
<comment type="catalytic activity">
    <reaction evidence="9">
        <text>D-sedoheptulose 7-phosphate + D-glyceraldehyde 3-phosphate = aldehydo-D-ribose 5-phosphate + D-xylulose 5-phosphate</text>
        <dbReference type="Rhea" id="RHEA:10508"/>
        <dbReference type="ChEBI" id="CHEBI:57483"/>
        <dbReference type="ChEBI" id="CHEBI:57737"/>
        <dbReference type="ChEBI" id="CHEBI:58273"/>
        <dbReference type="ChEBI" id="CHEBI:59776"/>
        <dbReference type="EC" id="2.2.1.1"/>
    </reaction>
</comment>
<feature type="active site" description="Proton donor" evidence="11">
    <location>
        <position position="403"/>
    </location>
</feature>
<feature type="binding site" evidence="13">
    <location>
        <position position="261"/>
    </location>
    <ligand>
        <name>thiamine diphosphate</name>
        <dbReference type="ChEBI" id="CHEBI:58937"/>
    </ligand>
</feature>
<evidence type="ECO:0000256" key="2">
    <source>
        <dbReference type="ARBA" id="ARBA00011738"/>
    </source>
</evidence>
<dbReference type="FunFam" id="3.40.50.920:FF:000003">
    <property type="entry name" value="Transketolase"/>
    <property type="match status" value="1"/>
</dbReference>
<keyword evidence="6 14" id="KW-0479">Metal-binding</keyword>
<name>A0A1D7ZWK1_LIMFE</name>
<dbReference type="InterPro" id="IPR029061">
    <property type="entry name" value="THDP-binding"/>
</dbReference>
<dbReference type="CDD" id="cd07033">
    <property type="entry name" value="TPP_PYR_DXS_TK_like"/>
    <property type="match status" value="1"/>
</dbReference>
<evidence type="ECO:0000256" key="3">
    <source>
        <dbReference type="ARBA" id="ARBA00013152"/>
    </source>
</evidence>
<dbReference type="Gene3D" id="3.40.50.970">
    <property type="match status" value="2"/>
</dbReference>
<dbReference type="PANTHER" id="PTHR43522">
    <property type="entry name" value="TRANSKETOLASE"/>
    <property type="match status" value="1"/>
</dbReference>
<evidence type="ECO:0000256" key="5">
    <source>
        <dbReference type="ARBA" id="ARBA00022679"/>
    </source>
</evidence>
<dbReference type="PATRIC" id="fig|1613.112.peg.802"/>
<dbReference type="InterPro" id="IPR033247">
    <property type="entry name" value="Transketolase_fam"/>
</dbReference>
<evidence type="ECO:0000256" key="10">
    <source>
        <dbReference type="NCBIfam" id="TIGR00232"/>
    </source>
</evidence>
<dbReference type="PROSITE" id="PS00802">
    <property type="entry name" value="TRANSKETOLASE_2"/>
    <property type="match status" value="1"/>
</dbReference>
<accession>A0A1D7ZWK1</accession>
<comment type="cofactor">
    <cofactor evidence="14">
        <name>Mg(2+)</name>
        <dbReference type="ChEBI" id="CHEBI:18420"/>
    </cofactor>
    <text evidence="14">Binds 1 Mg(2+) ion per subunit. Can also utilize other divalent metal cations, such as Ca(2+), Mn(2+) and Co(2+).</text>
</comment>
<keyword evidence="8 13" id="KW-0786">Thiamine pyrophosphate</keyword>
<dbReference type="InterPro" id="IPR020826">
    <property type="entry name" value="Transketolase_BS"/>
</dbReference>
<reference evidence="17 18" key="1">
    <citation type="submission" date="2016-09" db="EMBL/GenBank/DDBJ databases">
        <title>Genome Sequence of the Lactobacillus fermentum strain NCC2970 (CNCM I-5068).</title>
        <authorList>
            <person name="Barretto C."/>
            <person name="Ngom-Bru C."/>
            <person name="Genevaz A."/>
            <person name="Fournier C."/>
            <person name="Moine D."/>
            <person name="Kassam M."/>
            <person name="Iltis A."/>
            <person name="Sagory-Zalkind P."/>
            <person name="Faucherand G."/>
            <person name="Descombes P."/>
            <person name="Duboux S."/>
        </authorList>
    </citation>
    <scope>NUCLEOTIDE SEQUENCE [LARGE SCALE GENOMIC DNA]</scope>
    <source>
        <strain evidence="17 18">NCC2970</strain>
    </source>
</reference>
<evidence type="ECO:0000256" key="15">
    <source>
        <dbReference type="PIRSR" id="PIRSR605478-5"/>
    </source>
</evidence>
<dbReference type="NCBIfam" id="TIGR00232">
    <property type="entry name" value="tktlase_bact"/>
    <property type="match status" value="1"/>
</dbReference>
<evidence type="ECO:0000313" key="18">
    <source>
        <dbReference type="Proteomes" id="UP000094714"/>
    </source>
</evidence>
<evidence type="ECO:0000256" key="9">
    <source>
        <dbReference type="ARBA" id="ARBA00049473"/>
    </source>
</evidence>
<evidence type="ECO:0000313" key="17">
    <source>
        <dbReference type="EMBL" id="AOR74230.1"/>
    </source>
</evidence>
<evidence type="ECO:0000256" key="13">
    <source>
        <dbReference type="PIRSR" id="PIRSR605478-3"/>
    </source>
</evidence>
<feature type="binding site" evidence="13">
    <location>
        <position position="429"/>
    </location>
    <ligand>
        <name>thiamine diphosphate</name>
        <dbReference type="ChEBI" id="CHEBI:58937"/>
    </ligand>
</feature>
<sequence length="667" mass="72015">MQREEMLAVNALRFLSVDMINQANSGHPGIAIDAAPMAYTLWERVMNFNPRDPEWLNRDRFILSAGHGSALLYSLLYLNGFDLSLADLKAFRQLGSKTPGHPEYGWTPGVDASTGPLSQGLGMAVGLAMAEKHLAAVYNRPGLPLIDHYTYVLAGDGDLMEGLSQEAINLAGQLGLGKLIVLYDSNQVSLDGPLSLSSHEDPRQRLTAAGWQYLVVDDGNADLDAIEAAIKQAQQSTQPTMIEVKTTIGYGAPNGGTNKVHGAPLGEEGRQAMADFYSWSAAPFEIAPAIRQRFKTAVANKRAAYDNWQALFATYRAQYPKEARQLTNPQLSVTGVATTRKPGEKVATRQASAEVLQTVAGANPQFWGGAADLASSNKTFLDGGGTFGKDTPAGKNIFFGVREFGMAAAVNGINLHGGTRAFGSTFLVFTDYLRAAIRQAALMHLPSIFIGTHDSIAVGEDGPTHQPVEQLASFRAMPNLNVIRPADANETAAAWRVMVRTTDRPSLLVASRQSLPVLEETVDAPVERGGYVLADSSREVPDGIIIAAGSEVALALQARELLFDDGIDVRVVSMPSTNLFDEQPKAYRDAVLPPQVTRRLAVEMGASQSWYKYVGLNGKVMGVDRFGISGQGAEVVKALGFTPEHIFREYKHLNKTNYLAVKTPVIQ</sequence>
<evidence type="ECO:0000256" key="14">
    <source>
        <dbReference type="PIRSR" id="PIRSR605478-4"/>
    </source>
</evidence>
<feature type="binding site" evidence="12">
    <location>
        <position position="261"/>
    </location>
    <ligand>
        <name>substrate</name>
    </ligand>
</feature>
<keyword evidence="7 14" id="KW-0460">Magnesium</keyword>
<evidence type="ECO:0000256" key="1">
    <source>
        <dbReference type="ARBA" id="ARBA00007131"/>
    </source>
</evidence>
<evidence type="ECO:0000256" key="4">
    <source>
        <dbReference type="ARBA" id="ARBA00016662"/>
    </source>
</evidence>
<dbReference type="GO" id="GO:0006098">
    <property type="term" value="P:pentose-phosphate shunt"/>
    <property type="evidence" value="ECO:0007669"/>
    <property type="project" value="TreeGrafter"/>
</dbReference>
<gene>
    <name evidence="17" type="ORF">LACFE_CDS0765</name>
</gene>
<dbReference type="Pfam" id="PF22613">
    <property type="entry name" value="Transketolase_C_1"/>
    <property type="match status" value="1"/>
</dbReference>
<organism evidence="17 18">
    <name type="scientific">Limosilactobacillus fermentum</name>
    <name type="common">Lactobacillus fermentum</name>
    <dbReference type="NCBI Taxonomy" id="1613"/>
    <lineage>
        <taxon>Bacteria</taxon>
        <taxon>Bacillati</taxon>
        <taxon>Bacillota</taxon>
        <taxon>Bacilli</taxon>
        <taxon>Lactobacillales</taxon>
        <taxon>Lactobacillaceae</taxon>
        <taxon>Limosilactobacillus</taxon>
    </lineage>
</organism>
<evidence type="ECO:0000256" key="6">
    <source>
        <dbReference type="ARBA" id="ARBA00022723"/>
    </source>
</evidence>
<dbReference type="InterPro" id="IPR005478">
    <property type="entry name" value="Transketolase_bac-like"/>
</dbReference>
<dbReference type="AlphaFoldDB" id="A0A1D7ZWK1"/>
<proteinExistence type="inferred from homology"/>
<comment type="subunit">
    <text evidence="2">Homodimer.</text>
</comment>
<keyword evidence="5 17" id="KW-0808">Transferase</keyword>
<feature type="binding site" evidence="12">
    <location>
        <position position="465"/>
    </location>
    <ligand>
        <name>substrate</name>
    </ligand>
</feature>
<feature type="binding site" evidence="14">
    <location>
        <position position="156"/>
    </location>
    <ligand>
        <name>Mg(2+)</name>
        <dbReference type="ChEBI" id="CHEBI:18420"/>
    </ligand>
</feature>
<dbReference type="Pfam" id="PF02779">
    <property type="entry name" value="Transket_pyr"/>
    <property type="match status" value="1"/>
</dbReference>
<feature type="binding site" evidence="12">
    <location>
        <position position="453"/>
    </location>
    <ligand>
        <name>substrate</name>
    </ligand>
</feature>
<evidence type="ECO:0000256" key="11">
    <source>
        <dbReference type="PIRSR" id="PIRSR605478-1"/>
    </source>
</evidence>
<dbReference type="InterPro" id="IPR005475">
    <property type="entry name" value="Transketolase-like_Pyr-bd"/>
</dbReference>
<dbReference type="SUPFAM" id="SSF52518">
    <property type="entry name" value="Thiamin diphosphate-binding fold (THDP-binding)"/>
    <property type="match status" value="2"/>
</dbReference>
<feature type="binding site" evidence="12">
    <location>
        <position position="27"/>
    </location>
    <ligand>
        <name>substrate</name>
    </ligand>
</feature>